<dbReference type="EMBL" id="JBHFFA010000002">
    <property type="protein sequence ID" value="KAL2645233.1"/>
    <property type="molecule type" value="Genomic_DNA"/>
</dbReference>
<name>A0ABD1ZBY6_9MARC</name>
<evidence type="ECO:0000313" key="4">
    <source>
        <dbReference type="Proteomes" id="UP001605036"/>
    </source>
</evidence>
<gene>
    <name evidence="3" type="ORF">R1flu_012820</name>
</gene>
<organism evidence="3 4">
    <name type="scientific">Riccia fluitans</name>
    <dbReference type="NCBI Taxonomy" id="41844"/>
    <lineage>
        <taxon>Eukaryota</taxon>
        <taxon>Viridiplantae</taxon>
        <taxon>Streptophyta</taxon>
        <taxon>Embryophyta</taxon>
        <taxon>Marchantiophyta</taxon>
        <taxon>Marchantiopsida</taxon>
        <taxon>Marchantiidae</taxon>
        <taxon>Marchantiales</taxon>
        <taxon>Ricciaceae</taxon>
        <taxon>Riccia</taxon>
    </lineage>
</organism>
<protein>
    <submittedName>
        <fullName evidence="3">Uncharacterized protein</fullName>
    </submittedName>
</protein>
<evidence type="ECO:0000313" key="3">
    <source>
        <dbReference type="EMBL" id="KAL2645233.1"/>
    </source>
</evidence>
<dbReference type="AlphaFoldDB" id="A0ABD1ZBY6"/>
<evidence type="ECO:0000256" key="1">
    <source>
        <dbReference type="SAM" id="Coils"/>
    </source>
</evidence>
<accession>A0ABD1ZBY6</accession>
<dbReference type="Proteomes" id="UP001605036">
    <property type="component" value="Unassembled WGS sequence"/>
</dbReference>
<proteinExistence type="predicted"/>
<keyword evidence="4" id="KW-1185">Reference proteome</keyword>
<keyword evidence="1" id="KW-0175">Coiled coil</keyword>
<feature type="coiled-coil region" evidence="1">
    <location>
        <begin position="87"/>
        <end position="114"/>
    </location>
</feature>
<feature type="region of interest" description="Disordered" evidence="2">
    <location>
        <begin position="1"/>
        <end position="33"/>
    </location>
</feature>
<feature type="compositionally biased region" description="Polar residues" evidence="2">
    <location>
        <begin position="1"/>
        <end position="10"/>
    </location>
</feature>
<sequence>MTKQPFNTIKLSDDEPQEEKREEESLLAEDTSSIPEADEIEKFRLSMVYSKRVVTPVLQILEDNRALVEEETGWRMTLPGIALHLNKENKIEEMHQLRMEAQKATQDKLKAKEEVARVKL</sequence>
<reference evidence="3 4" key="1">
    <citation type="submission" date="2024-09" db="EMBL/GenBank/DDBJ databases">
        <title>Chromosome-scale assembly of Riccia fluitans.</title>
        <authorList>
            <person name="Paukszto L."/>
            <person name="Sawicki J."/>
            <person name="Karawczyk K."/>
            <person name="Piernik-Szablinska J."/>
            <person name="Szczecinska M."/>
            <person name="Mazdziarz M."/>
        </authorList>
    </citation>
    <scope>NUCLEOTIDE SEQUENCE [LARGE SCALE GENOMIC DNA]</scope>
    <source>
        <strain evidence="3">Rf_01</strain>
        <tissue evidence="3">Aerial parts of the thallus</tissue>
    </source>
</reference>
<comment type="caution">
    <text evidence="3">The sequence shown here is derived from an EMBL/GenBank/DDBJ whole genome shotgun (WGS) entry which is preliminary data.</text>
</comment>
<evidence type="ECO:0000256" key="2">
    <source>
        <dbReference type="SAM" id="MobiDB-lite"/>
    </source>
</evidence>